<dbReference type="Gene3D" id="2.10.110.10">
    <property type="entry name" value="Cysteine Rich Protein"/>
    <property type="match status" value="2"/>
</dbReference>
<evidence type="ECO:0000256" key="6">
    <source>
        <dbReference type="ARBA" id="ARBA00023242"/>
    </source>
</evidence>
<evidence type="ECO:0000256" key="3">
    <source>
        <dbReference type="ARBA" id="ARBA00022737"/>
    </source>
</evidence>
<dbReference type="SUPFAM" id="SSF57716">
    <property type="entry name" value="Glucocorticoid receptor-like (DNA-binding domain)"/>
    <property type="match status" value="4"/>
</dbReference>
<feature type="compositionally biased region" description="Basic and acidic residues" evidence="8">
    <location>
        <begin position="103"/>
        <end position="135"/>
    </location>
</feature>
<evidence type="ECO:0000256" key="2">
    <source>
        <dbReference type="ARBA" id="ARBA00022723"/>
    </source>
</evidence>
<dbReference type="PANTHER" id="PTHR24215">
    <property type="entry name" value="RHO-GTPASE-ACTIVATING PROTEIN LRG1"/>
    <property type="match status" value="1"/>
</dbReference>
<dbReference type="SMART" id="SM00132">
    <property type="entry name" value="LIM"/>
    <property type="match status" value="2"/>
</dbReference>
<keyword evidence="2 7" id="KW-0479">Metal-binding</keyword>
<name>A0A1X2GQH5_9FUNG</name>
<evidence type="ECO:0000256" key="4">
    <source>
        <dbReference type="ARBA" id="ARBA00022833"/>
    </source>
</evidence>
<comment type="subcellular location">
    <subcellularLocation>
        <location evidence="1">Nucleus</location>
    </subcellularLocation>
</comment>
<dbReference type="InterPro" id="IPR001781">
    <property type="entry name" value="Znf_LIM"/>
</dbReference>
<dbReference type="CDD" id="cd09326">
    <property type="entry name" value="LIM_CRP_like"/>
    <property type="match status" value="2"/>
</dbReference>
<keyword evidence="5 7" id="KW-0440">LIM domain</keyword>
<evidence type="ECO:0000256" key="8">
    <source>
        <dbReference type="SAM" id="MobiDB-lite"/>
    </source>
</evidence>
<dbReference type="GO" id="GO:0046872">
    <property type="term" value="F:metal ion binding"/>
    <property type="evidence" value="ECO:0007669"/>
    <property type="project" value="UniProtKB-KW"/>
</dbReference>
<feature type="region of interest" description="Disordered" evidence="8">
    <location>
        <begin position="103"/>
        <end position="185"/>
    </location>
</feature>
<dbReference type="EMBL" id="MCGT01000006">
    <property type="protein sequence ID" value="ORX58996.1"/>
    <property type="molecule type" value="Genomic_DNA"/>
</dbReference>
<dbReference type="FunFam" id="2.10.110.10:FF:000001">
    <property type="entry name" value="Cysteine and glycine-rich protein 1"/>
    <property type="match status" value="2"/>
</dbReference>
<comment type="caution">
    <text evidence="10">The sequence shown here is derived from an EMBL/GenBank/DDBJ whole genome shotgun (WGS) entry which is preliminary data.</text>
</comment>
<evidence type="ECO:0000256" key="7">
    <source>
        <dbReference type="PROSITE-ProRule" id="PRU00125"/>
    </source>
</evidence>
<keyword evidence="11" id="KW-1185">Reference proteome</keyword>
<proteinExistence type="predicted"/>
<evidence type="ECO:0000256" key="5">
    <source>
        <dbReference type="ARBA" id="ARBA00023038"/>
    </source>
</evidence>
<accession>A0A1X2GQH5</accession>
<keyword evidence="3" id="KW-0677">Repeat</keyword>
<dbReference type="PROSITE" id="PS50023">
    <property type="entry name" value="LIM_DOMAIN_2"/>
    <property type="match status" value="2"/>
</dbReference>
<keyword evidence="4 7" id="KW-0862">Zinc</keyword>
<feature type="compositionally biased region" description="Pro residues" evidence="8">
    <location>
        <begin position="171"/>
        <end position="185"/>
    </location>
</feature>
<dbReference type="GO" id="GO:0030036">
    <property type="term" value="P:actin cytoskeleton organization"/>
    <property type="evidence" value="ECO:0007669"/>
    <property type="project" value="TreeGrafter"/>
</dbReference>
<keyword evidence="6" id="KW-0539">Nucleus</keyword>
<sequence length="295" mass="33318">MAPRFGGAPTCPRCTKAVYMAEQIIGPGGAWHRNCLTCIECGKRLDSTSLTERDQEAYCRVCYNRKWGPKGYGFAGGAAFLSTEDKLPKEILANSDFAQRQKELEQERQQELDLQRQREHEMQHQRELDLQRQQRENASQRQRVEQKQMVVDTKPLSPALPPRKPAIASPDTPPVPTTTRPVPAPPSNLNSFWSNRQQPSYISHQTSYVPKKFNLPQNDTCTKCGKAVYAAELALGAGNKYHKHCLRCTHCDKSLNSSNMQDKDFDLYCRGCYSKLFGPKGYGYGNLLSPEGTTR</sequence>
<evidence type="ECO:0000259" key="9">
    <source>
        <dbReference type="PROSITE" id="PS50023"/>
    </source>
</evidence>
<feature type="domain" description="LIM zinc-binding" evidence="9">
    <location>
        <begin position="219"/>
        <end position="279"/>
    </location>
</feature>
<dbReference type="GO" id="GO:0005737">
    <property type="term" value="C:cytoplasm"/>
    <property type="evidence" value="ECO:0007669"/>
    <property type="project" value="TreeGrafter"/>
</dbReference>
<dbReference type="PANTHER" id="PTHR24215:SF35">
    <property type="entry name" value="MUSCLE LIM PROTEIN MLP84B"/>
    <property type="match status" value="1"/>
</dbReference>
<feature type="domain" description="LIM zinc-binding" evidence="9">
    <location>
        <begin position="9"/>
        <end position="69"/>
    </location>
</feature>
<dbReference type="AlphaFoldDB" id="A0A1X2GQH5"/>
<evidence type="ECO:0000256" key="1">
    <source>
        <dbReference type="ARBA" id="ARBA00004123"/>
    </source>
</evidence>
<dbReference type="OrthoDB" id="8062037at2759"/>
<evidence type="ECO:0000313" key="10">
    <source>
        <dbReference type="EMBL" id="ORX58996.1"/>
    </source>
</evidence>
<reference evidence="10 11" key="1">
    <citation type="submission" date="2016-07" db="EMBL/GenBank/DDBJ databases">
        <title>Pervasive Adenine N6-methylation of Active Genes in Fungi.</title>
        <authorList>
            <consortium name="DOE Joint Genome Institute"/>
            <person name="Mondo S.J."/>
            <person name="Dannebaum R.O."/>
            <person name="Kuo R.C."/>
            <person name="Labutti K."/>
            <person name="Haridas S."/>
            <person name="Kuo A."/>
            <person name="Salamov A."/>
            <person name="Ahrendt S.R."/>
            <person name="Lipzen A."/>
            <person name="Sullivan W."/>
            <person name="Andreopoulos W.B."/>
            <person name="Clum A."/>
            <person name="Lindquist E."/>
            <person name="Daum C."/>
            <person name="Ramamoorthy G.K."/>
            <person name="Gryganskyi A."/>
            <person name="Culley D."/>
            <person name="Magnuson J.K."/>
            <person name="James T.Y."/>
            <person name="O'Malley M.A."/>
            <person name="Stajich J.E."/>
            <person name="Spatafora J.W."/>
            <person name="Visel A."/>
            <person name="Grigoriev I.V."/>
        </authorList>
    </citation>
    <scope>NUCLEOTIDE SEQUENCE [LARGE SCALE GENOMIC DNA]</scope>
    <source>
        <strain evidence="10 11">NRRL 3301</strain>
    </source>
</reference>
<dbReference type="Proteomes" id="UP000242146">
    <property type="component" value="Unassembled WGS sequence"/>
</dbReference>
<dbReference type="Pfam" id="PF00412">
    <property type="entry name" value="LIM"/>
    <property type="match status" value="2"/>
</dbReference>
<dbReference type="GO" id="GO:0005634">
    <property type="term" value="C:nucleus"/>
    <property type="evidence" value="ECO:0007669"/>
    <property type="project" value="UniProtKB-SubCell"/>
</dbReference>
<protein>
    <recommendedName>
        <fullName evidence="9">LIM zinc-binding domain-containing protein</fullName>
    </recommendedName>
</protein>
<gene>
    <name evidence="10" type="ORF">DM01DRAFT_1301787</name>
</gene>
<organism evidence="10 11">
    <name type="scientific">Hesseltinella vesiculosa</name>
    <dbReference type="NCBI Taxonomy" id="101127"/>
    <lineage>
        <taxon>Eukaryota</taxon>
        <taxon>Fungi</taxon>
        <taxon>Fungi incertae sedis</taxon>
        <taxon>Mucoromycota</taxon>
        <taxon>Mucoromycotina</taxon>
        <taxon>Mucoromycetes</taxon>
        <taxon>Mucorales</taxon>
        <taxon>Cunninghamellaceae</taxon>
        <taxon>Hesseltinella</taxon>
    </lineage>
</organism>
<dbReference type="STRING" id="101127.A0A1X2GQH5"/>
<evidence type="ECO:0000313" key="11">
    <source>
        <dbReference type="Proteomes" id="UP000242146"/>
    </source>
</evidence>
<dbReference type="PROSITE" id="PS00478">
    <property type="entry name" value="LIM_DOMAIN_1"/>
    <property type="match status" value="2"/>
</dbReference>